<proteinExistence type="predicted"/>
<evidence type="ECO:0000313" key="3">
    <source>
        <dbReference type="EMBL" id="KAJ5099000.1"/>
    </source>
</evidence>
<name>A0A9W9KAG6_9EURO</name>
<dbReference type="RefSeq" id="XP_056474654.1">
    <property type="nucleotide sequence ID" value="XM_056618495.1"/>
</dbReference>
<evidence type="ECO:0000256" key="1">
    <source>
        <dbReference type="SAM" id="MobiDB-lite"/>
    </source>
</evidence>
<feature type="transmembrane region" description="Helical" evidence="2">
    <location>
        <begin position="160"/>
        <end position="183"/>
    </location>
</feature>
<evidence type="ECO:0000256" key="2">
    <source>
        <dbReference type="SAM" id="Phobius"/>
    </source>
</evidence>
<dbReference type="OrthoDB" id="4770059at2759"/>
<dbReference type="Gene3D" id="3.20.20.100">
    <property type="entry name" value="NADP-dependent oxidoreductase domain"/>
    <property type="match status" value="1"/>
</dbReference>
<feature type="compositionally biased region" description="Polar residues" evidence="1">
    <location>
        <begin position="139"/>
        <end position="152"/>
    </location>
</feature>
<reference evidence="3" key="1">
    <citation type="submission" date="2022-11" db="EMBL/GenBank/DDBJ databases">
        <authorList>
            <person name="Petersen C."/>
        </authorList>
    </citation>
    <scope>NUCLEOTIDE SEQUENCE</scope>
    <source>
        <strain evidence="3">IBT 30761</strain>
    </source>
</reference>
<gene>
    <name evidence="3" type="ORF">N7532_006001</name>
</gene>
<accession>A0A9W9KAG6</accession>
<keyword evidence="2" id="KW-1133">Transmembrane helix</keyword>
<organism evidence="3 4">
    <name type="scientific">Penicillium argentinense</name>
    <dbReference type="NCBI Taxonomy" id="1131581"/>
    <lineage>
        <taxon>Eukaryota</taxon>
        <taxon>Fungi</taxon>
        <taxon>Dikarya</taxon>
        <taxon>Ascomycota</taxon>
        <taxon>Pezizomycotina</taxon>
        <taxon>Eurotiomycetes</taxon>
        <taxon>Eurotiomycetidae</taxon>
        <taxon>Eurotiales</taxon>
        <taxon>Aspergillaceae</taxon>
        <taxon>Penicillium</taxon>
    </lineage>
</organism>
<keyword evidence="4" id="KW-1185">Reference proteome</keyword>
<dbReference type="EMBL" id="JAPQKI010000005">
    <property type="protein sequence ID" value="KAJ5099000.1"/>
    <property type="molecule type" value="Genomic_DNA"/>
</dbReference>
<dbReference type="InterPro" id="IPR036812">
    <property type="entry name" value="NAD(P)_OxRdtase_dom_sf"/>
</dbReference>
<dbReference type="Proteomes" id="UP001149074">
    <property type="component" value="Unassembled WGS sequence"/>
</dbReference>
<dbReference type="GeneID" id="81357474"/>
<feature type="region of interest" description="Disordered" evidence="1">
    <location>
        <begin position="127"/>
        <end position="152"/>
    </location>
</feature>
<comment type="caution">
    <text evidence="3">The sequence shown here is derived from an EMBL/GenBank/DDBJ whole genome shotgun (WGS) entry which is preliminary data.</text>
</comment>
<dbReference type="AlphaFoldDB" id="A0A9W9KAG6"/>
<keyword evidence="2" id="KW-0812">Transmembrane</keyword>
<protein>
    <submittedName>
        <fullName evidence="3">Uncharacterized protein</fullName>
    </submittedName>
</protein>
<dbReference type="SUPFAM" id="SSF51430">
    <property type="entry name" value="NAD(P)-linked oxidoreductase"/>
    <property type="match status" value="1"/>
</dbReference>
<feature type="compositionally biased region" description="Low complexity" evidence="1">
    <location>
        <begin position="127"/>
        <end position="138"/>
    </location>
</feature>
<reference evidence="3" key="2">
    <citation type="journal article" date="2023" name="IMA Fungus">
        <title>Comparative genomic study of the Penicillium genus elucidates a diverse pangenome and 15 lateral gene transfer events.</title>
        <authorList>
            <person name="Petersen C."/>
            <person name="Sorensen T."/>
            <person name="Nielsen M.R."/>
            <person name="Sondergaard T.E."/>
            <person name="Sorensen J.L."/>
            <person name="Fitzpatrick D.A."/>
            <person name="Frisvad J.C."/>
            <person name="Nielsen K.L."/>
        </authorList>
    </citation>
    <scope>NUCLEOTIDE SEQUENCE</scope>
    <source>
        <strain evidence="3">IBT 30761</strain>
    </source>
</reference>
<sequence length="343" mass="37349">MIATTPIPLTTTFSPPAACTTDTWLIEYVSGTDYYDTVITGTDTSWWMSLGPKETGSCFPSGNYTANRDSTRLAWYTHNVCTSYNAYSDQLWTFTKAGTTSSTVRADGINAQGISIRWKAGDFAPQTTTAGTITSSPTNEPTAQASTHTASSELSTGAKAGIGVAAAVGAIMMVAIGILIWMVRRKNKRSEEAERFMANYGAGSDVSTVPARTTEPAELSNTAIYLLHMDCLCYVTYIGGDSTSGPFRERRVKLANNVKTPQEMTSQLLQLNYLDYKGITSNLARHNLLVSWTFLDMTARFELNTGAEIPAIGFGIWQDENKQKEAVVEAIKAGYRHIDTARV</sequence>
<evidence type="ECO:0000313" key="4">
    <source>
        <dbReference type="Proteomes" id="UP001149074"/>
    </source>
</evidence>
<keyword evidence="2" id="KW-0472">Membrane</keyword>